<dbReference type="EC" id="2.1.2.2" evidence="2"/>
<dbReference type="InterPro" id="IPR002376">
    <property type="entry name" value="Formyl_transf_N"/>
</dbReference>
<evidence type="ECO:0000256" key="3">
    <source>
        <dbReference type="ARBA" id="ARBA00022679"/>
    </source>
</evidence>
<comment type="pathway">
    <text evidence="1">Purine metabolism; IMP biosynthesis via de novo pathway; N(2)-formyl-N(1)-(5-phospho-D-ribosyl)glycinamide from N(1)-(5-phospho-D-ribosyl)glycinamide (10-formyl THF route): step 1/1.</text>
</comment>
<dbReference type="STRING" id="329186.SAMN02927925_02323"/>
<dbReference type="PANTHER" id="PTHR43369">
    <property type="entry name" value="PHOSPHORIBOSYLGLYCINAMIDE FORMYLTRANSFERASE"/>
    <property type="match status" value="1"/>
</dbReference>
<dbReference type="GO" id="GO:0005737">
    <property type="term" value="C:cytoplasm"/>
    <property type="evidence" value="ECO:0007669"/>
    <property type="project" value="TreeGrafter"/>
</dbReference>
<dbReference type="EMBL" id="FMTY01000006">
    <property type="protein sequence ID" value="SCX16030.1"/>
    <property type="molecule type" value="Genomic_DNA"/>
</dbReference>
<accession>A0A1G4W3C2</accession>
<feature type="domain" description="Formyl transferase N-terminal" evidence="5">
    <location>
        <begin position="3"/>
        <end position="157"/>
    </location>
</feature>
<dbReference type="GO" id="GO:0006189">
    <property type="term" value="P:'de novo' IMP biosynthetic process"/>
    <property type="evidence" value="ECO:0007669"/>
    <property type="project" value="TreeGrafter"/>
</dbReference>
<proteinExistence type="predicted"/>
<evidence type="ECO:0000313" key="7">
    <source>
        <dbReference type="Proteomes" id="UP000182124"/>
    </source>
</evidence>
<evidence type="ECO:0000259" key="5">
    <source>
        <dbReference type="Pfam" id="PF00551"/>
    </source>
</evidence>
<evidence type="ECO:0000256" key="2">
    <source>
        <dbReference type="ARBA" id="ARBA00012254"/>
    </source>
</evidence>
<evidence type="ECO:0000313" key="6">
    <source>
        <dbReference type="EMBL" id="SCX16030.1"/>
    </source>
</evidence>
<dbReference type="eggNOG" id="COG0299">
    <property type="taxonomic scope" value="Bacteria"/>
</dbReference>
<dbReference type="Gene3D" id="3.40.50.170">
    <property type="entry name" value="Formyl transferase, N-terminal domain"/>
    <property type="match status" value="1"/>
</dbReference>
<gene>
    <name evidence="6" type="ORF">SAMN02927925_02323</name>
</gene>
<name>A0A1G4W3C2_9FLAO</name>
<dbReference type="InterPro" id="IPR036477">
    <property type="entry name" value="Formyl_transf_N_sf"/>
</dbReference>
<evidence type="ECO:0000256" key="4">
    <source>
        <dbReference type="ARBA" id="ARBA00022755"/>
    </source>
</evidence>
<sequence length="221" mass="24694">MNKIVFLVSGGGGSLKFVYYALQTLRINAEVVGVIADRECSALEFATSKSIYFKKIKYNRNYTLELQSELKKLVPDVIVTNIHKIIDIDTLSLFPNKFVNLHYSLLPAFSGVIGMETIAQAKVKNVGFVGGTCHLVNEEVDAGKVLCQSCVPINWKKDQLVIDTVFKSSSLALLGGIFTILNIKTDRNEQLIINKERVLFSPPLPFNTSFLSKEFWEKVAK</sequence>
<dbReference type="Pfam" id="PF00551">
    <property type="entry name" value="Formyl_trans_N"/>
    <property type="match status" value="1"/>
</dbReference>
<protein>
    <recommendedName>
        <fullName evidence="2">phosphoribosylglycinamide formyltransferase 1</fullName>
        <ecNumber evidence="2">2.1.2.2</ecNumber>
    </recommendedName>
</protein>
<keyword evidence="4" id="KW-0658">Purine biosynthesis</keyword>
<dbReference type="SUPFAM" id="SSF53328">
    <property type="entry name" value="Formyltransferase"/>
    <property type="match status" value="1"/>
</dbReference>
<evidence type="ECO:0000256" key="1">
    <source>
        <dbReference type="ARBA" id="ARBA00005054"/>
    </source>
</evidence>
<dbReference type="RefSeq" id="WP_051365740.1">
    <property type="nucleotide sequence ID" value="NZ_CBCSBQ010000010.1"/>
</dbReference>
<dbReference type="Proteomes" id="UP000182124">
    <property type="component" value="Unassembled WGS sequence"/>
</dbReference>
<dbReference type="AlphaFoldDB" id="A0A1G4W3C2"/>
<dbReference type="PANTHER" id="PTHR43369:SF2">
    <property type="entry name" value="PHOSPHORIBOSYLGLYCINAMIDE FORMYLTRANSFERASE"/>
    <property type="match status" value="1"/>
</dbReference>
<dbReference type="GO" id="GO:0004644">
    <property type="term" value="F:phosphoribosylglycinamide formyltransferase activity"/>
    <property type="evidence" value="ECO:0007669"/>
    <property type="project" value="UniProtKB-EC"/>
</dbReference>
<reference evidence="6 7" key="1">
    <citation type="submission" date="2016-10" db="EMBL/GenBank/DDBJ databases">
        <authorList>
            <person name="de Groot N.N."/>
        </authorList>
    </citation>
    <scope>NUCLEOTIDE SEQUENCE [LARGE SCALE GENOMIC DNA]</scope>
    <source>
        <strain evidence="6 7">CGMCC 1.3801</strain>
    </source>
</reference>
<organism evidence="6 7">
    <name type="scientific">Flavobacterium saliperosum</name>
    <dbReference type="NCBI Taxonomy" id="329186"/>
    <lineage>
        <taxon>Bacteria</taxon>
        <taxon>Pseudomonadati</taxon>
        <taxon>Bacteroidota</taxon>
        <taxon>Flavobacteriia</taxon>
        <taxon>Flavobacteriales</taxon>
        <taxon>Flavobacteriaceae</taxon>
        <taxon>Flavobacterium</taxon>
    </lineage>
</organism>
<keyword evidence="3 6" id="KW-0808">Transferase</keyword>